<sequence>MAASPRIWLITGASSGFGRLLTETVLAEGEIAVATLRTPSDLEDLAAANPDRLVVVKCDVTKPQDILFAFSHTIDKFGRVDVVFNNAGYTIVGEIEATPEDTARALFDINFWGAVGVSKEAVRVFREVNPPNAGGRLLNVSSGLGFGGGPITGIYSASKHALEGLTQSLRREVNPAWNIKISTIAPGAFKTRAHTGAIVLPAPEAYKGEGLPSQVVRDWLKDGSGIRGDPRLAAEAIFRFSSLESPPLRWAMGKDSVAGARDQLNLVGAETNEFESWSDNLELLI</sequence>
<dbReference type="Proteomes" id="UP001218218">
    <property type="component" value="Unassembled WGS sequence"/>
</dbReference>
<dbReference type="Pfam" id="PF00106">
    <property type="entry name" value="adh_short"/>
    <property type="match status" value="1"/>
</dbReference>
<evidence type="ECO:0000256" key="4">
    <source>
        <dbReference type="RuleBase" id="RU000363"/>
    </source>
</evidence>
<gene>
    <name evidence="5" type="ORF">DFH08DRAFT_3167</name>
</gene>
<proteinExistence type="inferred from homology"/>
<evidence type="ECO:0000256" key="1">
    <source>
        <dbReference type="ARBA" id="ARBA00006484"/>
    </source>
</evidence>
<dbReference type="InterPro" id="IPR051911">
    <property type="entry name" value="SDR_oxidoreductase"/>
</dbReference>
<dbReference type="InterPro" id="IPR020904">
    <property type="entry name" value="Sc_DH/Rdtase_CS"/>
</dbReference>
<keyword evidence="3" id="KW-0560">Oxidoreductase</keyword>
<dbReference type="InterPro" id="IPR002347">
    <property type="entry name" value="SDR_fam"/>
</dbReference>
<dbReference type="CDD" id="cd05374">
    <property type="entry name" value="17beta-HSD-like_SDR_c"/>
    <property type="match status" value="1"/>
</dbReference>
<dbReference type="PROSITE" id="PS00061">
    <property type="entry name" value="ADH_SHORT"/>
    <property type="match status" value="1"/>
</dbReference>
<organism evidence="5 6">
    <name type="scientific">Mycena albidolilacea</name>
    <dbReference type="NCBI Taxonomy" id="1033008"/>
    <lineage>
        <taxon>Eukaryota</taxon>
        <taxon>Fungi</taxon>
        <taxon>Dikarya</taxon>
        <taxon>Basidiomycota</taxon>
        <taxon>Agaricomycotina</taxon>
        <taxon>Agaricomycetes</taxon>
        <taxon>Agaricomycetidae</taxon>
        <taxon>Agaricales</taxon>
        <taxon>Marasmiineae</taxon>
        <taxon>Mycenaceae</taxon>
        <taxon>Mycena</taxon>
    </lineage>
</organism>
<dbReference type="AlphaFoldDB" id="A0AAD7F631"/>
<evidence type="ECO:0000256" key="2">
    <source>
        <dbReference type="ARBA" id="ARBA00022857"/>
    </source>
</evidence>
<reference evidence="5" key="1">
    <citation type="submission" date="2023-03" db="EMBL/GenBank/DDBJ databases">
        <title>Massive genome expansion in bonnet fungi (Mycena s.s.) driven by repeated elements and novel gene families across ecological guilds.</title>
        <authorList>
            <consortium name="Lawrence Berkeley National Laboratory"/>
            <person name="Harder C.B."/>
            <person name="Miyauchi S."/>
            <person name="Viragh M."/>
            <person name="Kuo A."/>
            <person name="Thoen E."/>
            <person name="Andreopoulos B."/>
            <person name="Lu D."/>
            <person name="Skrede I."/>
            <person name="Drula E."/>
            <person name="Henrissat B."/>
            <person name="Morin E."/>
            <person name="Kohler A."/>
            <person name="Barry K."/>
            <person name="LaButti K."/>
            <person name="Morin E."/>
            <person name="Salamov A."/>
            <person name="Lipzen A."/>
            <person name="Mereny Z."/>
            <person name="Hegedus B."/>
            <person name="Baldrian P."/>
            <person name="Stursova M."/>
            <person name="Weitz H."/>
            <person name="Taylor A."/>
            <person name="Grigoriev I.V."/>
            <person name="Nagy L.G."/>
            <person name="Martin F."/>
            <person name="Kauserud H."/>
        </authorList>
    </citation>
    <scope>NUCLEOTIDE SEQUENCE</scope>
    <source>
        <strain evidence="5">CBHHK002</strain>
    </source>
</reference>
<evidence type="ECO:0008006" key="7">
    <source>
        <dbReference type="Google" id="ProtNLM"/>
    </source>
</evidence>
<dbReference type="GO" id="GO:0016491">
    <property type="term" value="F:oxidoreductase activity"/>
    <property type="evidence" value="ECO:0007669"/>
    <property type="project" value="UniProtKB-KW"/>
</dbReference>
<dbReference type="SUPFAM" id="SSF51735">
    <property type="entry name" value="NAD(P)-binding Rossmann-fold domains"/>
    <property type="match status" value="1"/>
</dbReference>
<evidence type="ECO:0000256" key="3">
    <source>
        <dbReference type="ARBA" id="ARBA00023002"/>
    </source>
</evidence>
<keyword evidence="6" id="KW-1185">Reference proteome</keyword>
<dbReference type="PANTHER" id="PTHR43976:SF16">
    <property type="entry name" value="SHORT-CHAIN DEHYDROGENASE_REDUCTASE FAMILY PROTEIN"/>
    <property type="match status" value="1"/>
</dbReference>
<evidence type="ECO:0000313" key="5">
    <source>
        <dbReference type="EMBL" id="KAJ7367646.1"/>
    </source>
</evidence>
<dbReference type="EMBL" id="JARIHO010000001">
    <property type="protein sequence ID" value="KAJ7367646.1"/>
    <property type="molecule type" value="Genomic_DNA"/>
</dbReference>
<dbReference type="PRINTS" id="PR00080">
    <property type="entry name" value="SDRFAMILY"/>
</dbReference>
<evidence type="ECO:0000313" key="6">
    <source>
        <dbReference type="Proteomes" id="UP001218218"/>
    </source>
</evidence>
<name>A0AAD7F631_9AGAR</name>
<protein>
    <recommendedName>
        <fullName evidence="7">NAD(P)-binding protein</fullName>
    </recommendedName>
</protein>
<dbReference type="Gene3D" id="3.40.50.720">
    <property type="entry name" value="NAD(P)-binding Rossmann-like Domain"/>
    <property type="match status" value="1"/>
</dbReference>
<keyword evidence="2" id="KW-0521">NADP</keyword>
<dbReference type="PRINTS" id="PR00081">
    <property type="entry name" value="GDHRDH"/>
</dbReference>
<dbReference type="PANTHER" id="PTHR43976">
    <property type="entry name" value="SHORT CHAIN DEHYDROGENASE"/>
    <property type="match status" value="1"/>
</dbReference>
<comment type="similarity">
    <text evidence="1 4">Belongs to the short-chain dehydrogenases/reductases (SDR) family.</text>
</comment>
<dbReference type="InterPro" id="IPR036291">
    <property type="entry name" value="NAD(P)-bd_dom_sf"/>
</dbReference>
<comment type="caution">
    <text evidence="5">The sequence shown here is derived from an EMBL/GenBank/DDBJ whole genome shotgun (WGS) entry which is preliminary data.</text>
</comment>
<accession>A0AAD7F631</accession>